<comment type="similarity">
    <text evidence="2">Belongs to the FAD-binding monooxygenase family.</text>
</comment>
<dbReference type="OrthoDB" id="66881at2759"/>
<dbReference type="InterPro" id="IPR020946">
    <property type="entry name" value="Flavin_mOase-like"/>
</dbReference>
<dbReference type="PANTHER" id="PTHR43098">
    <property type="entry name" value="L-ORNITHINE N(5)-MONOOXYGENASE-RELATED"/>
    <property type="match status" value="1"/>
</dbReference>
<dbReference type="SUPFAM" id="SSF51905">
    <property type="entry name" value="FAD/NAD(P)-binding domain"/>
    <property type="match status" value="2"/>
</dbReference>
<evidence type="ECO:0000256" key="2">
    <source>
        <dbReference type="ARBA" id="ARBA00010139"/>
    </source>
</evidence>
<keyword evidence="6" id="KW-0560">Oxidoreductase</keyword>
<proteinExistence type="inferred from homology"/>
<evidence type="ECO:0000256" key="6">
    <source>
        <dbReference type="ARBA" id="ARBA00023002"/>
    </source>
</evidence>
<keyword evidence="4" id="KW-0274">FAD</keyword>
<dbReference type="GO" id="GO:0004499">
    <property type="term" value="F:N,N-dimethylaniline monooxygenase activity"/>
    <property type="evidence" value="ECO:0007669"/>
    <property type="project" value="InterPro"/>
</dbReference>
<accession>A0A9P4UGA4</accession>
<comment type="cofactor">
    <cofactor evidence="1">
        <name>FAD</name>
        <dbReference type="ChEBI" id="CHEBI:57692"/>
    </cofactor>
</comment>
<evidence type="ECO:0000256" key="1">
    <source>
        <dbReference type="ARBA" id="ARBA00001974"/>
    </source>
</evidence>
<organism evidence="7 8">
    <name type="scientific">Karstenula rhodostoma CBS 690.94</name>
    <dbReference type="NCBI Taxonomy" id="1392251"/>
    <lineage>
        <taxon>Eukaryota</taxon>
        <taxon>Fungi</taxon>
        <taxon>Dikarya</taxon>
        <taxon>Ascomycota</taxon>
        <taxon>Pezizomycotina</taxon>
        <taxon>Dothideomycetes</taxon>
        <taxon>Pleosporomycetidae</taxon>
        <taxon>Pleosporales</taxon>
        <taxon>Massarineae</taxon>
        <taxon>Didymosphaeriaceae</taxon>
        <taxon>Karstenula</taxon>
    </lineage>
</organism>
<dbReference type="AlphaFoldDB" id="A0A9P4UGA4"/>
<reference evidence="7" key="1">
    <citation type="journal article" date="2020" name="Stud. Mycol.">
        <title>101 Dothideomycetes genomes: a test case for predicting lifestyles and emergence of pathogens.</title>
        <authorList>
            <person name="Haridas S."/>
            <person name="Albert R."/>
            <person name="Binder M."/>
            <person name="Bloem J."/>
            <person name="Labutti K."/>
            <person name="Salamov A."/>
            <person name="Andreopoulos B."/>
            <person name="Baker S."/>
            <person name="Barry K."/>
            <person name="Bills G."/>
            <person name="Bluhm B."/>
            <person name="Cannon C."/>
            <person name="Castanera R."/>
            <person name="Culley D."/>
            <person name="Daum C."/>
            <person name="Ezra D."/>
            <person name="Gonzalez J."/>
            <person name="Henrissat B."/>
            <person name="Kuo A."/>
            <person name="Liang C."/>
            <person name="Lipzen A."/>
            <person name="Lutzoni F."/>
            <person name="Magnuson J."/>
            <person name="Mondo S."/>
            <person name="Nolan M."/>
            <person name="Ohm R."/>
            <person name="Pangilinan J."/>
            <person name="Park H.-J."/>
            <person name="Ramirez L."/>
            <person name="Alfaro M."/>
            <person name="Sun H."/>
            <person name="Tritt A."/>
            <person name="Yoshinaga Y."/>
            <person name="Zwiers L.-H."/>
            <person name="Turgeon B."/>
            <person name="Goodwin S."/>
            <person name="Spatafora J."/>
            <person name="Crous P."/>
            <person name="Grigoriev I."/>
        </authorList>
    </citation>
    <scope>NUCLEOTIDE SEQUENCE</scope>
    <source>
        <strain evidence="7">CBS 690.94</strain>
    </source>
</reference>
<dbReference type="Proteomes" id="UP000799764">
    <property type="component" value="Unassembled WGS sequence"/>
</dbReference>
<keyword evidence="5" id="KW-0521">NADP</keyword>
<dbReference type="GO" id="GO:0050661">
    <property type="term" value="F:NADP binding"/>
    <property type="evidence" value="ECO:0007669"/>
    <property type="project" value="InterPro"/>
</dbReference>
<dbReference type="InterPro" id="IPR036188">
    <property type="entry name" value="FAD/NAD-bd_sf"/>
</dbReference>
<gene>
    <name evidence="7" type="ORF">P171DRAFT_470122</name>
</gene>
<sequence>MVATAAMPQLPSEQLKFMQEAAKRQRPEGTKQFQELYFSDSSRLRHLVDDIFADHSALDKIPLPIKTGGHTKFLIMGAGMGGILNATKLVKAGFRQDDIVLVEMAGGVGGTWYWNRYPGLHCDVESYVYLPMLEETGYVPSHKYTSAAEIRNYLVKLVERFGLADRILYRTEVNSLQWDGDKKTWKVEMAMGRGEGGREKSTLSVNADISILAGGLFPHPHVPRIPGLAGFEGDMFHTARWDYAVSGGSSEDTFSELKGLEGKRVGYVGTGATAIQAVPEVAKYAKELFIFQRTPSQVNPRGQKPTDPKEWSEHIATGPGWQKGRMENLAQHLSRNLSDDTINMVDDEWSHLKAYCAVLGSERFTGLALDKIPEYLGQLQAWDADHNAKARERISTIVTDKLTAEKLTPWYPTWCKRPTFSDTYLQAFNKPNVHLVDTDGKGIDGFRSHAIVADGQEYPVDVLILSTGYRSPAYGGGDPAARNGIDIVGKNGLKMSDKWSSRGATTLHGVFSHDFPNLFFFAIAQASPAANVNHTLEVQTTHIISIISHFNPPSLPHDKKVIIEPSAEAEETWAMRCLSGAAFFSSVAVCTPGYITQEGDALKQKSQEETIKAGRGSPWSSGIVPFERMLEGWRADGFDGVVASEA</sequence>
<protein>
    <submittedName>
        <fullName evidence="7">FAD/NAD(P)-binding domain-containing protein</fullName>
    </submittedName>
</protein>
<dbReference type="InterPro" id="IPR050775">
    <property type="entry name" value="FAD-binding_Monooxygenases"/>
</dbReference>
<comment type="caution">
    <text evidence="7">The sequence shown here is derived from an EMBL/GenBank/DDBJ whole genome shotgun (WGS) entry which is preliminary data.</text>
</comment>
<evidence type="ECO:0000256" key="4">
    <source>
        <dbReference type="ARBA" id="ARBA00022827"/>
    </source>
</evidence>
<evidence type="ECO:0000256" key="5">
    <source>
        <dbReference type="ARBA" id="ARBA00022857"/>
    </source>
</evidence>
<dbReference type="GO" id="GO:0050660">
    <property type="term" value="F:flavin adenine dinucleotide binding"/>
    <property type="evidence" value="ECO:0007669"/>
    <property type="project" value="InterPro"/>
</dbReference>
<dbReference type="Pfam" id="PF13450">
    <property type="entry name" value="NAD_binding_8"/>
    <property type="match status" value="1"/>
</dbReference>
<dbReference type="Pfam" id="PF00743">
    <property type="entry name" value="FMO-like"/>
    <property type="match status" value="1"/>
</dbReference>
<evidence type="ECO:0000313" key="7">
    <source>
        <dbReference type="EMBL" id="KAF2448313.1"/>
    </source>
</evidence>
<dbReference type="PANTHER" id="PTHR43098:SF2">
    <property type="entry name" value="FAD-BINDING MONOOXYGENASE AUSB-RELATED"/>
    <property type="match status" value="1"/>
</dbReference>
<name>A0A9P4UGA4_9PLEO</name>
<keyword evidence="3" id="KW-0285">Flavoprotein</keyword>
<dbReference type="EMBL" id="MU001495">
    <property type="protein sequence ID" value="KAF2448313.1"/>
    <property type="molecule type" value="Genomic_DNA"/>
</dbReference>
<dbReference type="Gene3D" id="3.50.50.60">
    <property type="entry name" value="FAD/NAD(P)-binding domain"/>
    <property type="match status" value="3"/>
</dbReference>
<evidence type="ECO:0000313" key="8">
    <source>
        <dbReference type="Proteomes" id="UP000799764"/>
    </source>
</evidence>
<evidence type="ECO:0000256" key="3">
    <source>
        <dbReference type="ARBA" id="ARBA00022630"/>
    </source>
</evidence>
<keyword evidence="8" id="KW-1185">Reference proteome</keyword>